<keyword evidence="2" id="KW-0813">Transport</keyword>
<evidence type="ECO:0000256" key="11">
    <source>
        <dbReference type="SAM" id="Phobius"/>
    </source>
</evidence>
<dbReference type="Pfam" id="PF00654">
    <property type="entry name" value="Voltage_CLC"/>
    <property type="match status" value="1"/>
</dbReference>
<dbReference type="PRINTS" id="PR00762">
    <property type="entry name" value="CLCHANNEL"/>
</dbReference>
<keyword evidence="10" id="KW-0129">CBS domain</keyword>
<evidence type="ECO:0000256" key="8">
    <source>
        <dbReference type="ARBA" id="ARBA00023214"/>
    </source>
</evidence>
<dbReference type="PANTHER" id="PTHR43427">
    <property type="entry name" value="CHLORIDE CHANNEL PROTEIN CLC-E"/>
    <property type="match status" value="1"/>
</dbReference>
<feature type="transmembrane region" description="Helical" evidence="11">
    <location>
        <begin position="397"/>
        <end position="416"/>
    </location>
</feature>
<evidence type="ECO:0000256" key="2">
    <source>
        <dbReference type="ARBA" id="ARBA00022448"/>
    </source>
</evidence>
<dbReference type="PANTHER" id="PTHR43427:SF6">
    <property type="entry name" value="CHLORIDE CHANNEL PROTEIN CLC-E"/>
    <property type="match status" value="1"/>
</dbReference>
<dbReference type="CDD" id="cd00400">
    <property type="entry name" value="Voltage_gated_ClC"/>
    <property type="match status" value="1"/>
</dbReference>
<evidence type="ECO:0000256" key="1">
    <source>
        <dbReference type="ARBA" id="ARBA00004141"/>
    </source>
</evidence>
<comment type="caution">
    <text evidence="13">The sequence shown here is derived from an EMBL/GenBank/DDBJ whole genome shotgun (WGS) entry which is preliminary data.</text>
</comment>
<evidence type="ECO:0000256" key="3">
    <source>
        <dbReference type="ARBA" id="ARBA00022692"/>
    </source>
</evidence>
<evidence type="ECO:0000256" key="9">
    <source>
        <dbReference type="ARBA" id="ARBA00023303"/>
    </source>
</evidence>
<name>A0A437R4S1_9GAMM</name>
<protein>
    <submittedName>
        <fullName evidence="13">Chloride channel protein</fullName>
    </submittedName>
</protein>
<sequence length="568" mass="61328">MKSWRLSLPPLRRKLAFPVTSLQLCLLGLIGGLIAAILIILFRLTIIGIQSFYLAHSDDFTTLLAGERALLPLIAAVFISLLGLLIGLKHYRLGIPFVIHRIKLKYGMMPLPNTIHQFFGGIAALAAGFSVGREGPSVHLGAFGASSLGSYLRLPYNSIRILAGCGIAAGISASFNTPLAAVIFVMEVVLREYRIHVFVPIMLASMIGAVATRTVFGADNELSSIGMISLSNWHLPYLALCGVAMGVVATFFNKSLMRTMRTFKTWHLGFRLLLAAAITAAIGYLVPQALGAETGAIHYAVTVPDELLLLFMIFLAKIVLTVAALGLGIPGGIVGPVFGIGIVMGTLLAFVPSIFLGDHSVAGSYAVLGMAGMMAATLHAPLAALVAVTELAANPELVVPAMLVITTSYVTAVQFFQTKSIFLQQLDFMQLPYKLSPADDVLQKVGVLAMLQQDYQILENPTDAQIIQALDALTPQQQLLIKRSYAVDQHYELAVYDLTMSMSDQSMLKFIPVASVSHQATMAEVFAELGEQREGAVLIYDDEQADQPLGLVSWEQVRTLLMRQNNLL</sequence>
<evidence type="ECO:0000256" key="7">
    <source>
        <dbReference type="ARBA" id="ARBA00023173"/>
    </source>
</evidence>
<organism evidence="13 14">
    <name type="scientific">Rheinheimera riviphila</name>
    <dbReference type="NCBI Taxonomy" id="1834037"/>
    <lineage>
        <taxon>Bacteria</taxon>
        <taxon>Pseudomonadati</taxon>
        <taxon>Pseudomonadota</taxon>
        <taxon>Gammaproteobacteria</taxon>
        <taxon>Chromatiales</taxon>
        <taxon>Chromatiaceae</taxon>
        <taxon>Rheinheimera</taxon>
    </lineage>
</organism>
<dbReference type="RefSeq" id="WP_127697126.1">
    <property type="nucleotide sequence ID" value="NZ_SACS01000001.1"/>
</dbReference>
<feature type="transmembrane region" description="Helical" evidence="11">
    <location>
        <begin position="307"/>
        <end position="327"/>
    </location>
</feature>
<keyword evidence="6 11" id="KW-0472">Membrane</keyword>
<reference evidence="13 14" key="1">
    <citation type="submission" date="2019-01" db="EMBL/GenBank/DDBJ databases">
        <authorList>
            <person name="Chen W.-M."/>
        </authorList>
    </citation>
    <scope>NUCLEOTIDE SEQUENCE [LARGE SCALE GENOMIC DNA]</scope>
    <source>
        <strain evidence="13 14">KYPC3</strain>
    </source>
</reference>
<keyword evidence="3 11" id="KW-0812">Transmembrane</keyword>
<keyword evidence="9" id="KW-0407">Ion channel</keyword>
<evidence type="ECO:0000313" key="13">
    <source>
        <dbReference type="EMBL" id="RVU41732.1"/>
    </source>
</evidence>
<dbReference type="PROSITE" id="PS51371">
    <property type="entry name" value="CBS"/>
    <property type="match status" value="1"/>
</dbReference>
<keyword evidence="14" id="KW-1185">Reference proteome</keyword>
<feature type="transmembrane region" description="Helical" evidence="11">
    <location>
        <begin position="362"/>
        <end position="385"/>
    </location>
</feature>
<feature type="transmembrane region" description="Helical" evidence="11">
    <location>
        <begin position="21"/>
        <end position="49"/>
    </location>
</feature>
<keyword evidence="5" id="KW-0406">Ion transport</keyword>
<feature type="transmembrane region" description="Helical" evidence="11">
    <location>
        <begin position="69"/>
        <end position="88"/>
    </location>
</feature>
<evidence type="ECO:0000256" key="6">
    <source>
        <dbReference type="ARBA" id="ARBA00023136"/>
    </source>
</evidence>
<evidence type="ECO:0000256" key="5">
    <source>
        <dbReference type="ARBA" id="ARBA00023065"/>
    </source>
</evidence>
<dbReference type="InterPro" id="IPR000644">
    <property type="entry name" value="CBS_dom"/>
</dbReference>
<dbReference type="InterPro" id="IPR050368">
    <property type="entry name" value="ClC-type_chloride_channel"/>
</dbReference>
<keyword evidence="8" id="KW-0868">Chloride</keyword>
<dbReference type="OrthoDB" id="9767361at2"/>
<feature type="transmembrane region" description="Helical" evidence="11">
    <location>
        <begin position="197"/>
        <end position="216"/>
    </location>
</feature>
<feature type="transmembrane region" description="Helical" evidence="11">
    <location>
        <begin position="334"/>
        <end position="356"/>
    </location>
</feature>
<dbReference type="InterPro" id="IPR001807">
    <property type="entry name" value="ClC"/>
</dbReference>
<gene>
    <name evidence="13" type="ORF">EOE67_00590</name>
</gene>
<feature type="domain" description="CBS" evidence="12">
    <location>
        <begin position="507"/>
        <end position="567"/>
    </location>
</feature>
<dbReference type="Gene3D" id="1.10.3080.10">
    <property type="entry name" value="Clc chloride channel"/>
    <property type="match status" value="1"/>
</dbReference>
<proteinExistence type="predicted"/>
<keyword evidence="4 11" id="KW-1133">Transmembrane helix</keyword>
<dbReference type="SUPFAM" id="SSF81340">
    <property type="entry name" value="Clc chloride channel"/>
    <property type="match status" value="1"/>
</dbReference>
<comment type="subcellular location">
    <subcellularLocation>
        <location evidence="1">Membrane</location>
        <topology evidence="1">Multi-pass membrane protein</topology>
    </subcellularLocation>
</comment>
<evidence type="ECO:0000259" key="12">
    <source>
        <dbReference type="PROSITE" id="PS51371"/>
    </source>
</evidence>
<feature type="transmembrane region" description="Helical" evidence="11">
    <location>
        <begin position="109"/>
        <end position="131"/>
    </location>
</feature>
<accession>A0A437R4S1</accession>
<feature type="transmembrane region" description="Helical" evidence="11">
    <location>
        <begin position="268"/>
        <end position="287"/>
    </location>
</feature>
<keyword evidence="7" id="KW-0869">Chloride channel</keyword>
<dbReference type="Proteomes" id="UP000283077">
    <property type="component" value="Unassembled WGS sequence"/>
</dbReference>
<feature type="transmembrane region" description="Helical" evidence="11">
    <location>
        <begin position="161"/>
        <end position="185"/>
    </location>
</feature>
<evidence type="ECO:0000313" key="14">
    <source>
        <dbReference type="Proteomes" id="UP000283077"/>
    </source>
</evidence>
<feature type="transmembrane region" description="Helical" evidence="11">
    <location>
        <begin position="236"/>
        <end position="256"/>
    </location>
</feature>
<evidence type="ECO:0000256" key="4">
    <source>
        <dbReference type="ARBA" id="ARBA00022989"/>
    </source>
</evidence>
<evidence type="ECO:0000256" key="10">
    <source>
        <dbReference type="PROSITE-ProRule" id="PRU00703"/>
    </source>
</evidence>
<dbReference type="EMBL" id="SACS01000001">
    <property type="protein sequence ID" value="RVU41732.1"/>
    <property type="molecule type" value="Genomic_DNA"/>
</dbReference>
<dbReference type="InterPro" id="IPR014743">
    <property type="entry name" value="Cl-channel_core"/>
</dbReference>
<dbReference type="GO" id="GO:0005254">
    <property type="term" value="F:chloride channel activity"/>
    <property type="evidence" value="ECO:0007669"/>
    <property type="project" value="UniProtKB-KW"/>
</dbReference>
<dbReference type="GO" id="GO:0034707">
    <property type="term" value="C:chloride channel complex"/>
    <property type="evidence" value="ECO:0007669"/>
    <property type="project" value="UniProtKB-KW"/>
</dbReference>
<dbReference type="AlphaFoldDB" id="A0A437R4S1"/>